<name>A0AAD1URH4_EUPCR</name>
<proteinExistence type="predicted"/>
<feature type="transmembrane region" description="Helical" evidence="1">
    <location>
        <begin position="361"/>
        <end position="379"/>
    </location>
</feature>
<dbReference type="AlphaFoldDB" id="A0AAD1URH4"/>
<evidence type="ECO:0000313" key="3">
    <source>
        <dbReference type="Proteomes" id="UP001295684"/>
    </source>
</evidence>
<keyword evidence="3" id="KW-1185">Reference proteome</keyword>
<comment type="caution">
    <text evidence="2">The sequence shown here is derived from an EMBL/GenBank/DDBJ whole genome shotgun (WGS) entry which is preliminary data.</text>
</comment>
<feature type="transmembrane region" description="Helical" evidence="1">
    <location>
        <begin position="237"/>
        <end position="260"/>
    </location>
</feature>
<keyword evidence="1" id="KW-1133">Transmembrane helix</keyword>
<gene>
    <name evidence="2" type="ORF">ECRASSUSDP1_LOCUS13859</name>
</gene>
<feature type="transmembrane region" description="Helical" evidence="1">
    <location>
        <begin position="144"/>
        <end position="165"/>
    </location>
</feature>
<accession>A0AAD1URH4</accession>
<feature type="transmembrane region" description="Helical" evidence="1">
    <location>
        <begin position="177"/>
        <end position="197"/>
    </location>
</feature>
<dbReference type="Proteomes" id="UP001295684">
    <property type="component" value="Unassembled WGS sequence"/>
</dbReference>
<keyword evidence="1" id="KW-0472">Membrane</keyword>
<evidence type="ECO:0000313" key="2">
    <source>
        <dbReference type="EMBL" id="CAI2372528.1"/>
    </source>
</evidence>
<feature type="transmembrane region" description="Helical" evidence="1">
    <location>
        <begin position="306"/>
        <end position="325"/>
    </location>
</feature>
<protein>
    <submittedName>
        <fullName evidence="2">Uncharacterized protein</fullName>
    </submittedName>
</protein>
<dbReference type="EMBL" id="CAMPGE010013817">
    <property type="protein sequence ID" value="CAI2372528.1"/>
    <property type="molecule type" value="Genomic_DNA"/>
</dbReference>
<feature type="transmembrane region" description="Helical" evidence="1">
    <location>
        <begin position="272"/>
        <end position="294"/>
    </location>
</feature>
<sequence length="385" mass="42595">MTSLASTKDSASEIEQASIQFDETVLEEKSLTTLKDDKGEVSSKIWVPLSLVVAVLFAVANISVSYIASYRQKAIALQSVGSLIGNLIPLIVVSIYSKKQDKGQYQQTGGYFKWFYNIFLFRKIDTDGNYVANQWTTRIQWKRVVVSACLLLLWFVSYLIFILSYSFAGIVHLNTGVLMSIYSVKPVVSSIIFFFVFKQALKSYEFIAMMFCIAGALVIGLSSDGKTVGNTEESTKMYSILACSTLCISLVLTCVRAAVLKYFFGTAKEVNISALFNFIGVFSDVMFLIYFIALEVEGFEFALHEYIAATVGGIILSLSGYLIAYVNVRGKAGVADALIETSVIYQTVLEIALFSRFPNTLQYIGLILGFGATLFLILCNHVKMS</sequence>
<feature type="transmembrane region" description="Helical" evidence="1">
    <location>
        <begin position="74"/>
        <end position="96"/>
    </location>
</feature>
<reference evidence="2" key="1">
    <citation type="submission" date="2023-07" db="EMBL/GenBank/DDBJ databases">
        <authorList>
            <consortium name="AG Swart"/>
            <person name="Singh M."/>
            <person name="Singh A."/>
            <person name="Seah K."/>
            <person name="Emmerich C."/>
        </authorList>
    </citation>
    <scope>NUCLEOTIDE SEQUENCE</scope>
    <source>
        <strain evidence="2">DP1</strain>
    </source>
</reference>
<feature type="transmembrane region" description="Helical" evidence="1">
    <location>
        <begin position="204"/>
        <end position="222"/>
    </location>
</feature>
<dbReference type="SUPFAM" id="SSF103481">
    <property type="entry name" value="Multidrug resistance efflux transporter EmrE"/>
    <property type="match status" value="1"/>
</dbReference>
<feature type="transmembrane region" description="Helical" evidence="1">
    <location>
        <begin position="45"/>
        <end position="68"/>
    </location>
</feature>
<dbReference type="InterPro" id="IPR037185">
    <property type="entry name" value="EmrE-like"/>
</dbReference>
<organism evidence="2 3">
    <name type="scientific">Euplotes crassus</name>
    <dbReference type="NCBI Taxonomy" id="5936"/>
    <lineage>
        <taxon>Eukaryota</taxon>
        <taxon>Sar</taxon>
        <taxon>Alveolata</taxon>
        <taxon>Ciliophora</taxon>
        <taxon>Intramacronucleata</taxon>
        <taxon>Spirotrichea</taxon>
        <taxon>Hypotrichia</taxon>
        <taxon>Euplotida</taxon>
        <taxon>Euplotidae</taxon>
        <taxon>Moneuplotes</taxon>
    </lineage>
</organism>
<keyword evidence="1" id="KW-0812">Transmembrane</keyword>
<evidence type="ECO:0000256" key="1">
    <source>
        <dbReference type="SAM" id="Phobius"/>
    </source>
</evidence>
<feature type="transmembrane region" description="Helical" evidence="1">
    <location>
        <begin position="337"/>
        <end position="355"/>
    </location>
</feature>